<accession>A0A368VGM8</accession>
<reference evidence="1 2" key="1">
    <citation type="submission" date="2018-07" db="EMBL/GenBank/DDBJ databases">
        <title>Genomic Encyclopedia of Type Strains, Phase III (KMG-III): the genomes of soil and plant-associated and newly described type strains.</title>
        <authorList>
            <person name="Whitman W."/>
        </authorList>
    </citation>
    <scope>NUCLEOTIDE SEQUENCE [LARGE SCALE GENOMIC DNA]</scope>
    <source>
        <strain evidence="1 2">CECT 7506</strain>
    </source>
</reference>
<keyword evidence="2" id="KW-1185">Reference proteome</keyword>
<dbReference type="RefSeq" id="WP_114384226.1">
    <property type="nucleotide sequence ID" value="NZ_QPJD01000036.1"/>
</dbReference>
<organism evidence="1 2">
    <name type="scientific">Paenibacillus prosopidis</name>
    <dbReference type="NCBI Taxonomy" id="630520"/>
    <lineage>
        <taxon>Bacteria</taxon>
        <taxon>Bacillati</taxon>
        <taxon>Bacillota</taxon>
        <taxon>Bacilli</taxon>
        <taxon>Bacillales</taxon>
        <taxon>Paenibacillaceae</taxon>
        <taxon>Paenibacillus</taxon>
    </lineage>
</organism>
<dbReference type="OrthoDB" id="981250at2"/>
<protein>
    <submittedName>
        <fullName evidence="1">Uncharacterized protein</fullName>
    </submittedName>
</protein>
<comment type="caution">
    <text evidence="1">The sequence shown here is derived from an EMBL/GenBank/DDBJ whole genome shotgun (WGS) entry which is preliminary data.</text>
</comment>
<evidence type="ECO:0000313" key="1">
    <source>
        <dbReference type="EMBL" id="RCW40324.1"/>
    </source>
</evidence>
<gene>
    <name evidence="1" type="ORF">DFP97_1361</name>
</gene>
<dbReference type="AlphaFoldDB" id="A0A368VGM8"/>
<name>A0A368VGM8_9BACL</name>
<dbReference type="EMBL" id="QPJD01000036">
    <property type="protein sequence ID" value="RCW40324.1"/>
    <property type="molecule type" value="Genomic_DNA"/>
</dbReference>
<sequence>MAYDIHITRAERWIYSEETPINYEEYEEVVKNDTSFRAAYGPVTELWGMTIEHENGPLYIWTVEGEDTAIFWYDKGRLYISRAQDHVIEKMIDLASKLNAKVEGDEGEIYFMNEGKVSYRYE</sequence>
<dbReference type="Proteomes" id="UP000252415">
    <property type="component" value="Unassembled WGS sequence"/>
</dbReference>
<proteinExistence type="predicted"/>
<evidence type="ECO:0000313" key="2">
    <source>
        <dbReference type="Proteomes" id="UP000252415"/>
    </source>
</evidence>